<dbReference type="EMBL" id="LAZR01041195">
    <property type="protein sequence ID" value="KKL12593.1"/>
    <property type="molecule type" value="Genomic_DNA"/>
</dbReference>
<protein>
    <submittedName>
        <fullName evidence="1">Uncharacterized protein</fullName>
    </submittedName>
</protein>
<gene>
    <name evidence="1" type="ORF">LCGC14_2534180</name>
</gene>
<reference evidence="1" key="1">
    <citation type="journal article" date="2015" name="Nature">
        <title>Complex archaea that bridge the gap between prokaryotes and eukaryotes.</title>
        <authorList>
            <person name="Spang A."/>
            <person name="Saw J.H."/>
            <person name="Jorgensen S.L."/>
            <person name="Zaremba-Niedzwiedzka K."/>
            <person name="Martijn J."/>
            <person name="Lind A.E."/>
            <person name="van Eijk R."/>
            <person name="Schleper C."/>
            <person name="Guy L."/>
            <person name="Ettema T.J."/>
        </authorList>
    </citation>
    <scope>NUCLEOTIDE SEQUENCE</scope>
</reference>
<accession>A0A0F9DKP5</accession>
<dbReference type="AlphaFoldDB" id="A0A0F9DKP5"/>
<proteinExistence type="predicted"/>
<name>A0A0F9DKP5_9ZZZZ</name>
<sequence length="86" mass="9693">MAIVSSRHQVIKELFDALELPSDDIYAFNLNIRPEEIVNISIQLYVQDKKLGRIPGIIKRFHLVEVGDTDLVEVGDTDLVEVGDTD</sequence>
<evidence type="ECO:0000313" key="1">
    <source>
        <dbReference type="EMBL" id="KKL12593.1"/>
    </source>
</evidence>
<comment type="caution">
    <text evidence="1">The sequence shown here is derived from an EMBL/GenBank/DDBJ whole genome shotgun (WGS) entry which is preliminary data.</text>
</comment>
<feature type="non-terminal residue" evidence="1">
    <location>
        <position position="86"/>
    </location>
</feature>
<organism evidence="1">
    <name type="scientific">marine sediment metagenome</name>
    <dbReference type="NCBI Taxonomy" id="412755"/>
    <lineage>
        <taxon>unclassified sequences</taxon>
        <taxon>metagenomes</taxon>
        <taxon>ecological metagenomes</taxon>
    </lineage>
</organism>